<sequence>MDNASTNSQMGHEIELLIPLCKQFKAVVNFAQPNLRELGYNFTVLNIEVLTQWNSTFHMIQWAIELCQSCDHFCNKNAEYDEASSSPQQSDLNSMCIRVPQLKQSSPNIYCPNQAPQKSSTWTLRPSPTDTAGVGTL</sequence>
<gene>
    <name evidence="2" type="ORF">VP01_1090g1</name>
</gene>
<dbReference type="VEuPathDB" id="FungiDB:VP01_1090g1"/>
<organism evidence="2 3">
    <name type="scientific">Puccinia sorghi</name>
    <dbReference type="NCBI Taxonomy" id="27349"/>
    <lineage>
        <taxon>Eukaryota</taxon>
        <taxon>Fungi</taxon>
        <taxon>Dikarya</taxon>
        <taxon>Basidiomycota</taxon>
        <taxon>Pucciniomycotina</taxon>
        <taxon>Pucciniomycetes</taxon>
        <taxon>Pucciniales</taxon>
        <taxon>Pucciniaceae</taxon>
        <taxon>Puccinia</taxon>
    </lineage>
</organism>
<name>A0A0L6VT42_9BASI</name>
<evidence type="ECO:0000313" key="3">
    <source>
        <dbReference type="Proteomes" id="UP000037035"/>
    </source>
</evidence>
<keyword evidence="3" id="KW-1185">Reference proteome</keyword>
<comment type="caution">
    <text evidence="2">The sequence shown here is derived from an EMBL/GenBank/DDBJ whole genome shotgun (WGS) entry which is preliminary data.</text>
</comment>
<protein>
    <submittedName>
        <fullName evidence="2">Uncharacterized protein</fullName>
    </submittedName>
</protein>
<dbReference type="AlphaFoldDB" id="A0A0L6VT42"/>
<evidence type="ECO:0000313" key="2">
    <source>
        <dbReference type="EMBL" id="KNZ63859.1"/>
    </source>
</evidence>
<evidence type="ECO:0000256" key="1">
    <source>
        <dbReference type="SAM" id="MobiDB-lite"/>
    </source>
</evidence>
<proteinExistence type="predicted"/>
<feature type="region of interest" description="Disordered" evidence="1">
    <location>
        <begin position="114"/>
        <end position="137"/>
    </location>
</feature>
<dbReference type="EMBL" id="LAVV01001010">
    <property type="protein sequence ID" value="KNZ63859.1"/>
    <property type="molecule type" value="Genomic_DNA"/>
</dbReference>
<dbReference type="Proteomes" id="UP000037035">
    <property type="component" value="Unassembled WGS sequence"/>
</dbReference>
<feature type="compositionally biased region" description="Polar residues" evidence="1">
    <location>
        <begin position="114"/>
        <end position="130"/>
    </location>
</feature>
<accession>A0A0L6VT42</accession>
<reference evidence="2 3" key="1">
    <citation type="submission" date="2015-08" db="EMBL/GenBank/DDBJ databases">
        <title>Next Generation Sequencing and Analysis of the Genome of Puccinia sorghi L Schw, the Causal Agent of Maize Common Rust.</title>
        <authorList>
            <person name="Rochi L."/>
            <person name="Burguener G."/>
            <person name="Darino M."/>
            <person name="Turjanski A."/>
            <person name="Kreff E."/>
            <person name="Dieguez M.J."/>
            <person name="Sacco F."/>
        </authorList>
    </citation>
    <scope>NUCLEOTIDE SEQUENCE [LARGE SCALE GENOMIC DNA]</scope>
    <source>
        <strain evidence="2 3">RO10H11247</strain>
    </source>
</reference>